<feature type="region of interest" description="Disordered" evidence="1">
    <location>
        <begin position="51"/>
        <end position="77"/>
    </location>
</feature>
<accession>A0A229NVV8</accession>
<organism evidence="2 3">
    <name type="scientific">Paenibacillus herberti</name>
    <dbReference type="NCBI Taxonomy" id="1619309"/>
    <lineage>
        <taxon>Bacteria</taxon>
        <taxon>Bacillati</taxon>
        <taxon>Bacillota</taxon>
        <taxon>Bacilli</taxon>
        <taxon>Bacillales</taxon>
        <taxon>Paenibacillaceae</taxon>
        <taxon>Paenibacillus</taxon>
    </lineage>
</organism>
<evidence type="ECO:0000313" key="3">
    <source>
        <dbReference type="Proteomes" id="UP000215145"/>
    </source>
</evidence>
<evidence type="ECO:0000313" key="2">
    <source>
        <dbReference type="EMBL" id="OXM14001.1"/>
    </source>
</evidence>
<keyword evidence="3" id="KW-1185">Reference proteome</keyword>
<feature type="region of interest" description="Disordered" evidence="1">
    <location>
        <begin position="1"/>
        <end position="38"/>
    </location>
</feature>
<reference evidence="2 3" key="1">
    <citation type="submission" date="2017-07" db="EMBL/GenBank/DDBJ databases">
        <title>Paenibacillus herberti R33 genome sequencing and assembly.</title>
        <authorList>
            <person name="Su W."/>
        </authorList>
    </citation>
    <scope>NUCLEOTIDE SEQUENCE [LARGE SCALE GENOMIC DNA]</scope>
    <source>
        <strain evidence="2 3">R33</strain>
    </source>
</reference>
<protein>
    <submittedName>
        <fullName evidence="2">Uncharacterized protein</fullName>
    </submittedName>
</protein>
<gene>
    <name evidence="2" type="ORF">CGZ75_13445</name>
</gene>
<evidence type="ECO:0000256" key="1">
    <source>
        <dbReference type="SAM" id="MobiDB-lite"/>
    </source>
</evidence>
<comment type="caution">
    <text evidence="2">The sequence shown here is derived from an EMBL/GenBank/DDBJ whole genome shotgun (WGS) entry which is preliminary data.</text>
</comment>
<proteinExistence type="predicted"/>
<dbReference type="EMBL" id="NMUQ01000002">
    <property type="protein sequence ID" value="OXM14001.1"/>
    <property type="molecule type" value="Genomic_DNA"/>
</dbReference>
<name>A0A229NVV8_9BACL</name>
<dbReference type="Proteomes" id="UP000215145">
    <property type="component" value="Unassembled WGS sequence"/>
</dbReference>
<dbReference type="RefSeq" id="WP_089524824.1">
    <property type="nucleotide sequence ID" value="NZ_NMUQ01000002.1"/>
</dbReference>
<dbReference type="AlphaFoldDB" id="A0A229NVV8"/>
<feature type="compositionally biased region" description="Polar residues" evidence="1">
    <location>
        <begin position="17"/>
        <end position="32"/>
    </location>
</feature>
<sequence>MQAFASSEYSDLAMGKSVSTESETATAEQQIYTGGAVNQIPLEGDSVTYQIRSGGKSTAHAASPIGGGEPQTNVEFS</sequence>